<comment type="caution">
    <text evidence="1">The sequence shown here is derived from an EMBL/GenBank/DDBJ whole genome shotgun (WGS) entry which is preliminary data.</text>
</comment>
<reference evidence="1 2" key="1">
    <citation type="journal article" date="2015" name="Parasit. Vectors">
        <title>Draft genome of the scabies mite.</title>
        <authorList>
            <person name="Rider S.D.Jr."/>
            <person name="Morgan M.S."/>
            <person name="Arlian L.G."/>
        </authorList>
    </citation>
    <scope>NUCLEOTIDE SEQUENCE [LARGE SCALE GENOMIC DNA]</scope>
    <source>
        <strain evidence="1">Arlian Lab</strain>
    </source>
</reference>
<dbReference type="VEuPathDB" id="VectorBase:SSCA007409"/>
<evidence type="ECO:0000313" key="2">
    <source>
        <dbReference type="Proteomes" id="UP000616769"/>
    </source>
</evidence>
<evidence type="ECO:0000313" key="1">
    <source>
        <dbReference type="EMBL" id="KPM11935.1"/>
    </source>
</evidence>
<sequence>MIVVEDSIDSNIDIALSNLCGSEHFPPLLIINNTSINLCSDLIVVDCCDWINIDCEDNDVLDNGKSYDGIVQIKCVYKDFNKWGDAKIENFPKSNPKIK</sequence>
<accession>A0A132AMP8</accession>
<dbReference type="EMBL" id="JXLN01018333">
    <property type="protein sequence ID" value="KPM11935.1"/>
    <property type="molecule type" value="Genomic_DNA"/>
</dbReference>
<protein>
    <submittedName>
        <fullName evidence="1">Uncharacterized protein</fullName>
    </submittedName>
</protein>
<name>A0A132AMP8_SARSC</name>
<dbReference type="Proteomes" id="UP000616769">
    <property type="component" value="Unassembled WGS sequence"/>
</dbReference>
<gene>
    <name evidence="1" type="ORF">QR98_0105140</name>
</gene>
<proteinExistence type="predicted"/>
<organism evidence="1 2">
    <name type="scientific">Sarcoptes scabiei</name>
    <name type="common">Itch mite</name>
    <name type="synonym">Acarus scabiei</name>
    <dbReference type="NCBI Taxonomy" id="52283"/>
    <lineage>
        <taxon>Eukaryota</taxon>
        <taxon>Metazoa</taxon>
        <taxon>Ecdysozoa</taxon>
        <taxon>Arthropoda</taxon>
        <taxon>Chelicerata</taxon>
        <taxon>Arachnida</taxon>
        <taxon>Acari</taxon>
        <taxon>Acariformes</taxon>
        <taxon>Sarcoptiformes</taxon>
        <taxon>Astigmata</taxon>
        <taxon>Psoroptidia</taxon>
        <taxon>Sarcoptoidea</taxon>
        <taxon>Sarcoptidae</taxon>
        <taxon>Sarcoptinae</taxon>
        <taxon>Sarcoptes</taxon>
    </lineage>
</organism>
<dbReference type="AlphaFoldDB" id="A0A132AMP8"/>